<evidence type="ECO:0000259" key="5">
    <source>
        <dbReference type="Pfam" id="PF00728"/>
    </source>
</evidence>
<evidence type="ECO:0000256" key="2">
    <source>
        <dbReference type="ARBA" id="ARBA00006285"/>
    </source>
</evidence>
<dbReference type="PANTHER" id="PTHR22600:SF58">
    <property type="entry name" value="BETA-HEXOSAMINIDASE"/>
    <property type="match status" value="1"/>
</dbReference>
<dbReference type="InterPro" id="IPR017853">
    <property type="entry name" value="GH"/>
</dbReference>
<protein>
    <recommendedName>
        <fullName evidence="3">beta-N-acetylhexosaminidase</fullName>
        <ecNumber evidence="3">3.2.1.52</ecNumber>
    </recommendedName>
</protein>
<evidence type="ECO:0000313" key="6">
    <source>
        <dbReference type="EMBL" id="KAL2058518.1"/>
    </source>
</evidence>
<dbReference type="Gene3D" id="3.20.20.80">
    <property type="entry name" value="Glycosidases"/>
    <property type="match status" value="1"/>
</dbReference>
<dbReference type="EC" id="3.2.1.52" evidence="3"/>
<accession>A0ABR4BLD6</accession>
<evidence type="ECO:0000313" key="7">
    <source>
        <dbReference type="Proteomes" id="UP001590951"/>
    </source>
</evidence>
<sequence length="132" mass="14919">MGFNKLNKLHLHATNAQSWPLEIPALPELAKEGAYRKEQIWTTKDLEEVQRRGLYHGVEVYLEIDLPGHTASIFHSHPDLVTAYSKPWATYAMEPPSGQLKMNSPDVPPLLIALFNDLLRRSSPFSSHFADA</sequence>
<keyword evidence="4" id="KW-0378">Hydrolase</keyword>
<dbReference type="SUPFAM" id="SSF51445">
    <property type="entry name" value="(Trans)glycosidases"/>
    <property type="match status" value="1"/>
</dbReference>
<comment type="catalytic activity">
    <reaction evidence="1">
        <text>Hydrolysis of terminal non-reducing N-acetyl-D-hexosamine residues in N-acetyl-beta-D-hexosaminides.</text>
        <dbReference type="EC" id="3.2.1.52"/>
    </reaction>
</comment>
<dbReference type="InterPro" id="IPR025705">
    <property type="entry name" value="Beta_hexosaminidase_sua/sub"/>
</dbReference>
<dbReference type="Proteomes" id="UP001590951">
    <property type="component" value="Unassembled WGS sequence"/>
</dbReference>
<dbReference type="EMBL" id="JBHFEH010000002">
    <property type="protein sequence ID" value="KAL2058518.1"/>
    <property type="molecule type" value="Genomic_DNA"/>
</dbReference>
<evidence type="ECO:0000256" key="1">
    <source>
        <dbReference type="ARBA" id="ARBA00001231"/>
    </source>
</evidence>
<evidence type="ECO:0000256" key="3">
    <source>
        <dbReference type="ARBA" id="ARBA00012663"/>
    </source>
</evidence>
<feature type="domain" description="Glycoside hydrolase family 20 catalytic" evidence="5">
    <location>
        <begin position="1"/>
        <end position="122"/>
    </location>
</feature>
<dbReference type="InterPro" id="IPR015883">
    <property type="entry name" value="Glyco_hydro_20_cat"/>
</dbReference>
<reference evidence="6 7" key="1">
    <citation type="submission" date="2024-09" db="EMBL/GenBank/DDBJ databases">
        <title>Rethinking Asexuality: The Enigmatic Case of Functional Sexual Genes in Lepraria (Stereocaulaceae).</title>
        <authorList>
            <person name="Doellman M."/>
            <person name="Sun Y."/>
            <person name="Barcenas-Pena A."/>
            <person name="Lumbsch H.T."/>
            <person name="Grewe F."/>
        </authorList>
    </citation>
    <scope>NUCLEOTIDE SEQUENCE [LARGE SCALE GENOMIC DNA]</scope>
    <source>
        <strain evidence="6 7">Grewe 0041</strain>
    </source>
</reference>
<dbReference type="PANTHER" id="PTHR22600">
    <property type="entry name" value="BETA-HEXOSAMINIDASE"/>
    <property type="match status" value="1"/>
</dbReference>
<dbReference type="Pfam" id="PF00728">
    <property type="entry name" value="Glyco_hydro_20"/>
    <property type="match status" value="1"/>
</dbReference>
<organism evidence="6 7">
    <name type="scientific">Lepraria finkii</name>
    <dbReference type="NCBI Taxonomy" id="1340010"/>
    <lineage>
        <taxon>Eukaryota</taxon>
        <taxon>Fungi</taxon>
        <taxon>Dikarya</taxon>
        <taxon>Ascomycota</taxon>
        <taxon>Pezizomycotina</taxon>
        <taxon>Lecanoromycetes</taxon>
        <taxon>OSLEUM clade</taxon>
        <taxon>Lecanoromycetidae</taxon>
        <taxon>Lecanorales</taxon>
        <taxon>Lecanorineae</taxon>
        <taxon>Stereocaulaceae</taxon>
        <taxon>Lepraria</taxon>
    </lineage>
</organism>
<name>A0ABR4BLD6_9LECA</name>
<evidence type="ECO:0000256" key="4">
    <source>
        <dbReference type="ARBA" id="ARBA00022801"/>
    </source>
</evidence>
<gene>
    <name evidence="6" type="ORF">ABVK25_001246</name>
</gene>
<keyword evidence="7" id="KW-1185">Reference proteome</keyword>
<comment type="similarity">
    <text evidence="2">Belongs to the glycosyl hydrolase 20 family.</text>
</comment>
<comment type="caution">
    <text evidence="6">The sequence shown here is derived from an EMBL/GenBank/DDBJ whole genome shotgun (WGS) entry which is preliminary data.</text>
</comment>
<proteinExistence type="inferred from homology"/>